<organism evidence="1">
    <name type="scientific">Rhizophora mucronata</name>
    <name type="common">Asiatic mangrove</name>
    <dbReference type="NCBI Taxonomy" id="61149"/>
    <lineage>
        <taxon>Eukaryota</taxon>
        <taxon>Viridiplantae</taxon>
        <taxon>Streptophyta</taxon>
        <taxon>Embryophyta</taxon>
        <taxon>Tracheophyta</taxon>
        <taxon>Spermatophyta</taxon>
        <taxon>Magnoliopsida</taxon>
        <taxon>eudicotyledons</taxon>
        <taxon>Gunneridae</taxon>
        <taxon>Pentapetalae</taxon>
        <taxon>rosids</taxon>
        <taxon>fabids</taxon>
        <taxon>Malpighiales</taxon>
        <taxon>Rhizophoraceae</taxon>
        <taxon>Rhizophora</taxon>
    </lineage>
</organism>
<reference evidence="1" key="1">
    <citation type="submission" date="2018-02" db="EMBL/GenBank/DDBJ databases">
        <title>Rhizophora mucronata_Transcriptome.</title>
        <authorList>
            <person name="Meera S.P."/>
            <person name="Sreeshan A."/>
            <person name="Augustine A."/>
        </authorList>
    </citation>
    <scope>NUCLEOTIDE SEQUENCE</scope>
    <source>
        <tissue evidence="1">Leaf</tissue>
    </source>
</reference>
<proteinExistence type="predicted"/>
<evidence type="ECO:0000313" key="1">
    <source>
        <dbReference type="EMBL" id="MBX59727.1"/>
    </source>
</evidence>
<dbReference type="EMBL" id="GGEC01079243">
    <property type="protein sequence ID" value="MBX59727.1"/>
    <property type="molecule type" value="Transcribed_RNA"/>
</dbReference>
<accession>A0A2P2PY96</accession>
<sequence length="9" mass="1144">MVRQIKIEK</sequence>
<protein>
    <submittedName>
        <fullName evidence="1">Uncharacterized protein</fullName>
    </submittedName>
</protein>
<name>A0A2P2PY96_RHIMU</name>